<accession>A0A1B6H3D1</accession>
<feature type="transmembrane region" description="Helical" evidence="5">
    <location>
        <begin position="189"/>
        <end position="207"/>
    </location>
</feature>
<comment type="subcellular location">
    <subcellularLocation>
        <location evidence="1">Membrane</location>
        <topology evidence="1">Multi-pass membrane protein</topology>
    </subcellularLocation>
</comment>
<sequence>MKILRGLAASSCYMNSWNYTYLATMDYKSALQFVASQPKPSESPCTQFMYDEEVPYSSTVSQWDLVCDNLPLKSNIQSSIAIGKFVGGFLFGFIADKYGRKSSFVLASLTYIIMGPLAAFSPSYWLFIVARFFLGTAGSGCYESAYTILTEVASKERRAVLGCVFNMSYPIGYMTLSLIALMFPTWRSLQIAISLPMLLLCVHCWFLPESPRWLLTQGRQIEAWAVIKNVDKSVVPPLSEDITNVQREEGPFVPLYKRIFDGFRKLFGLFATAELCRRICICYMTWFVAALSYYVLALNADNFSSNRYIYMALSGLVEAPSYVLPLIILSWFGRKFTGSLLFFVSGVSLITILFISAENKLMILIVALLGRFADSAVFAVIILHTSELFPTCNRNTAIGTSLAVSQLGSIFAPYVVDIMGRYAWYIPSTLCGGLALFSALLILLLPETRNRPLMDTIQDLKKAPKRDRVSIRNCCYFS</sequence>
<dbReference type="GO" id="GO:0016020">
    <property type="term" value="C:membrane"/>
    <property type="evidence" value="ECO:0007669"/>
    <property type="project" value="UniProtKB-SubCell"/>
</dbReference>
<evidence type="ECO:0000313" key="7">
    <source>
        <dbReference type="EMBL" id="JAS69148.1"/>
    </source>
</evidence>
<dbReference type="EMBL" id="GECZ01000621">
    <property type="protein sequence ID" value="JAS69148.1"/>
    <property type="molecule type" value="Transcribed_RNA"/>
</dbReference>
<feature type="transmembrane region" description="Helical" evidence="5">
    <location>
        <begin position="361"/>
        <end position="383"/>
    </location>
</feature>
<evidence type="ECO:0000256" key="5">
    <source>
        <dbReference type="SAM" id="Phobius"/>
    </source>
</evidence>
<proteinExistence type="predicted"/>
<feature type="transmembrane region" description="Helical" evidence="5">
    <location>
        <begin position="395"/>
        <end position="416"/>
    </location>
</feature>
<feature type="transmembrane region" description="Helical" evidence="5">
    <location>
        <begin position="275"/>
        <end position="296"/>
    </location>
</feature>
<feature type="transmembrane region" description="Helical" evidence="5">
    <location>
        <begin position="422"/>
        <end position="445"/>
    </location>
</feature>
<feature type="transmembrane region" description="Helical" evidence="5">
    <location>
        <begin position="308"/>
        <end position="329"/>
    </location>
</feature>
<feature type="transmembrane region" description="Helical" evidence="5">
    <location>
        <begin position="125"/>
        <end position="148"/>
    </location>
</feature>
<organism evidence="7">
    <name type="scientific">Cuerna arida</name>
    <dbReference type="NCBI Taxonomy" id="1464854"/>
    <lineage>
        <taxon>Eukaryota</taxon>
        <taxon>Metazoa</taxon>
        <taxon>Ecdysozoa</taxon>
        <taxon>Arthropoda</taxon>
        <taxon>Hexapoda</taxon>
        <taxon>Insecta</taxon>
        <taxon>Pterygota</taxon>
        <taxon>Neoptera</taxon>
        <taxon>Paraneoptera</taxon>
        <taxon>Hemiptera</taxon>
        <taxon>Auchenorrhyncha</taxon>
        <taxon>Membracoidea</taxon>
        <taxon>Cicadellidae</taxon>
        <taxon>Cicadellinae</taxon>
        <taxon>Proconiini</taxon>
        <taxon>Cuerna</taxon>
    </lineage>
</organism>
<dbReference type="InterPro" id="IPR005828">
    <property type="entry name" value="MFS_sugar_transport-like"/>
</dbReference>
<keyword evidence="3 5" id="KW-1133">Transmembrane helix</keyword>
<name>A0A1B6H3D1_9HEMI</name>
<dbReference type="AlphaFoldDB" id="A0A1B6H3D1"/>
<feature type="transmembrane region" description="Helical" evidence="5">
    <location>
        <begin position="336"/>
        <end position="355"/>
    </location>
</feature>
<feature type="transmembrane region" description="Helical" evidence="5">
    <location>
        <begin position="160"/>
        <end position="183"/>
    </location>
</feature>
<keyword evidence="2 5" id="KW-0812">Transmembrane</keyword>
<dbReference type="InterPro" id="IPR036259">
    <property type="entry name" value="MFS_trans_sf"/>
</dbReference>
<dbReference type="CDD" id="cd17317">
    <property type="entry name" value="MFS_SLC22"/>
    <property type="match status" value="1"/>
</dbReference>
<dbReference type="Gene3D" id="1.20.1250.20">
    <property type="entry name" value="MFS general substrate transporter like domains"/>
    <property type="match status" value="1"/>
</dbReference>
<dbReference type="PROSITE" id="PS50850">
    <property type="entry name" value="MFS"/>
    <property type="match status" value="1"/>
</dbReference>
<dbReference type="SUPFAM" id="SSF103473">
    <property type="entry name" value="MFS general substrate transporter"/>
    <property type="match status" value="1"/>
</dbReference>
<evidence type="ECO:0000256" key="3">
    <source>
        <dbReference type="ARBA" id="ARBA00022989"/>
    </source>
</evidence>
<dbReference type="InterPro" id="IPR020846">
    <property type="entry name" value="MFS_dom"/>
</dbReference>
<protein>
    <recommendedName>
        <fullName evidence="6">Major facilitator superfamily (MFS) profile domain-containing protein</fullName>
    </recommendedName>
</protein>
<dbReference type="GO" id="GO:0022857">
    <property type="term" value="F:transmembrane transporter activity"/>
    <property type="evidence" value="ECO:0007669"/>
    <property type="project" value="InterPro"/>
</dbReference>
<evidence type="ECO:0000256" key="1">
    <source>
        <dbReference type="ARBA" id="ARBA00004141"/>
    </source>
</evidence>
<evidence type="ECO:0000256" key="4">
    <source>
        <dbReference type="ARBA" id="ARBA00023136"/>
    </source>
</evidence>
<dbReference type="Pfam" id="PF00083">
    <property type="entry name" value="Sugar_tr"/>
    <property type="match status" value="1"/>
</dbReference>
<gene>
    <name evidence="7" type="ORF">g.19121</name>
</gene>
<evidence type="ECO:0000259" key="6">
    <source>
        <dbReference type="PROSITE" id="PS50850"/>
    </source>
</evidence>
<keyword evidence="4 5" id="KW-0472">Membrane</keyword>
<feature type="domain" description="Major facilitator superfamily (MFS) profile" evidence="6">
    <location>
        <begin position="4"/>
        <end position="450"/>
    </location>
</feature>
<evidence type="ECO:0000256" key="2">
    <source>
        <dbReference type="ARBA" id="ARBA00022692"/>
    </source>
</evidence>
<reference evidence="7" key="1">
    <citation type="submission" date="2015-11" db="EMBL/GenBank/DDBJ databases">
        <title>De novo transcriptome assembly of four potential Pierce s Disease insect vectors from Arizona vineyards.</title>
        <authorList>
            <person name="Tassone E.E."/>
        </authorList>
    </citation>
    <scope>NUCLEOTIDE SEQUENCE</scope>
</reference>
<dbReference type="PANTHER" id="PTHR24064">
    <property type="entry name" value="SOLUTE CARRIER FAMILY 22 MEMBER"/>
    <property type="match status" value="1"/>
</dbReference>
<feature type="transmembrane region" description="Helical" evidence="5">
    <location>
        <begin position="102"/>
        <end position="119"/>
    </location>
</feature>